<dbReference type="GO" id="GO:0046872">
    <property type="term" value="F:metal ion binding"/>
    <property type="evidence" value="ECO:0007669"/>
    <property type="project" value="InterPro"/>
</dbReference>
<dbReference type="InterPro" id="IPR001670">
    <property type="entry name" value="ADH_Fe/GldA"/>
</dbReference>
<dbReference type="FunFam" id="3.40.50.1970:FF:000003">
    <property type="entry name" value="Alcohol dehydrogenase, iron-containing"/>
    <property type="match status" value="1"/>
</dbReference>
<feature type="domain" description="Alcohol dehydrogenase iron-type/glycerol dehydrogenase GldA" evidence="5">
    <location>
        <begin position="13"/>
        <end position="166"/>
    </location>
</feature>
<comment type="caution">
    <text evidence="7">The sequence shown here is derived from an EMBL/GenBank/DDBJ whole genome shotgun (WGS) entry which is preliminary data.</text>
</comment>
<evidence type="ECO:0000313" key="8">
    <source>
        <dbReference type="Proteomes" id="UP001250538"/>
    </source>
</evidence>
<dbReference type="Gene3D" id="1.20.1090.10">
    <property type="entry name" value="Dehydroquinate synthase-like - alpha domain"/>
    <property type="match status" value="1"/>
</dbReference>
<dbReference type="InterPro" id="IPR018211">
    <property type="entry name" value="ADH_Fe_CS"/>
</dbReference>
<dbReference type="Proteomes" id="UP001250538">
    <property type="component" value="Unassembled WGS sequence"/>
</dbReference>
<evidence type="ECO:0000313" key="7">
    <source>
        <dbReference type="EMBL" id="MDT8977529.1"/>
    </source>
</evidence>
<comment type="similarity">
    <text evidence="1">Belongs to the iron-containing alcohol dehydrogenase family.</text>
</comment>
<dbReference type="Pfam" id="PF00465">
    <property type="entry name" value="Fe-ADH"/>
    <property type="match status" value="1"/>
</dbReference>
<evidence type="ECO:0000259" key="5">
    <source>
        <dbReference type="Pfam" id="PF00465"/>
    </source>
</evidence>
<reference evidence="8" key="1">
    <citation type="submission" date="2023-09" db="EMBL/GenBank/DDBJ databases">
        <title>Paenibacillus sp. chi10 Genome sequencing and assembly.</title>
        <authorList>
            <person name="Kim I."/>
        </authorList>
    </citation>
    <scope>NUCLEOTIDE SEQUENCE [LARGE SCALE GENOMIC DNA]</scope>
    <source>
        <strain evidence="8">chi10</strain>
    </source>
</reference>
<dbReference type="SUPFAM" id="SSF56796">
    <property type="entry name" value="Dehydroquinate synthase-like"/>
    <property type="match status" value="1"/>
</dbReference>
<dbReference type="Pfam" id="PF25137">
    <property type="entry name" value="ADH_Fe_C"/>
    <property type="match status" value="1"/>
</dbReference>
<dbReference type="GO" id="GO:0004022">
    <property type="term" value="F:alcohol dehydrogenase (NAD+) activity"/>
    <property type="evidence" value="ECO:0007669"/>
    <property type="project" value="TreeGrafter"/>
</dbReference>
<sequence>MTVINDIFVMKSKVFSGEQSLKKLAEIHGTKACIVSDQMMEKLGYLGQVVDLLQSGGISTSVYTGVKPDPSVSIVAEALQVYWESGADVLLALGGGSVIDTAKGVLYFARQYALEKDEPFVKPSFVAIPSTSGTGSEVTDFSVITAGGDKMVIVDNFIAPDIAILDSTLTKQLPNKIVVDTGMDVLTHALEAYVSTKATDFTDALAEKAVQLVFAHLETLYHDPADAEARDRVQNASCMAGMAFTNAGLGIIHSMSHAFGGTFHIAHGRVNSLLLEVVMEYNANLGGKTIDRVCERYARLASLLHLPARTAREGTVSLIQAIGKLKRSIGIENGIRELGVDQDAFNEALSRMARNAMADRCTPTSPRQPTEEELEHIYRKSF</sequence>
<dbReference type="InterPro" id="IPR039697">
    <property type="entry name" value="Alcohol_dehydrogenase_Fe"/>
</dbReference>
<dbReference type="Gene3D" id="3.40.50.1970">
    <property type="match status" value="1"/>
</dbReference>
<dbReference type="CDD" id="cd08180">
    <property type="entry name" value="PDD"/>
    <property type="match status" value="1"/>
</dbReference>
<dbReference type="AlphaFoldDB" id="A0AAJ2JZU8"/>
<dbReference type="EMBL" id="JAVYAA010000003">
    <property type="protein sequence ID" value="MDT8977529.1"/>
    <property type="molecule type" value="Genomic_DNA"/>
</dbReference>
<feature type="region of interest" description="Disordered" evidence="4">
    <location>
        <begin position="360"/>
        <end position="382"/>
    </location>
</feature>
<evidence type="ECO:0000256" key="4">
    <source>
        <dbReference type="SAM" id="MobiDB-lite"/>
    </source>
</evidence>
<evidence type="ECO:0000256" key="3">
    <source>
        <dbReference type="ARBA" id="ARBA00023027"/>
    </source>
</evidence>
<name>A0AAJ2JZU8_9BACL</name>
<proteinExistence type="inferred from homology"/>
<dbReference type="RefSeq" id="WP_315745875.1">
    <property type="nucleotide sequence ID" value="NZ_JAVYAA010000003.1"/>
</dbReference>
<keyword evidence="8" id="KW-1185">Reference proteome</keyword>
<dbReference type="PANTHER" id="PTHR11496:SF102">
    <property type="entry name" value="ALCOHOL DEHYDROGENASE 4"/>
    <property type="match status" value="1"/>
</dbReference>
<dbReference type="EC" id="1.1.-.-" evidence="7"/>
<dbReference type="PROSITE" id="PS00913">
    <property type="entry name" value="ADH_IRON_1"/>
    <property type="match status" value="1"/>
</dbReference>
<evidence type="ECO:0000259" key="6">
    <source>
        <dbReference type="Pfam" id="PF25137"/>
    </source>
</evidence>
<protein>
    <submittedName>
        <fullName evidence="7">1-propanol dehydrogenase PduQ</fullName>
        <ecNumber evidence="7">1.1.-.-</ecNumber>
    </submittedName>
</protein>
<organism evidence="7 8">
    <name type="scientific">Paenibacillus suaedae</name>
    <dbReference type="NCBI Taxonomy" id="3077233"/>
    <lineage>
        <taxon>Bacteria</taxon>
        <taxon>Bacillati</taxon>
        <taxon>Bacillota</taxon>
        <taxon>Bacilli</taxon>
        <taxon>Bacillales</taxon>
        <taxon>Paenibacillaceae</taxon>
        <taxon>Paenibacillus</taxon>
    </lineage>
</organism>
<keyword evidence="2 7" id="KW-0560">Oxidoreductase</keyword>
<evidence type="ECO:0000256" key="2">
    <source>
        <dbReference type="ARBA" id="ARBA00023002"/>
    </source>
</evidence>
<feature type="domain" description="Fe-containing alcohol dehydrogenase-like C-terminal" evidence="6">
    <location>
        <begin position="179"/>
        <end position="381"/>
    </location>
</feature>
<dbReference type="PANTHER" id="PTHR11496">
    <property type="entry name" value="ALCOHOL DEHYDROGENASE"/>
    <property type="match status" value="1"/>
</dbReference>
<gene>
    <name evidence="7" type="ORF">RQP50_14920</name>
</gene>
<evidence type="ECO:0000256" key="1">
    <source>
        <dbReference type="ARBA" id="ARBA00007358"/>
    </source>
</evidence>
<keyword evidence="3" id="KW-0520">NAD</keyword>
<dbReference type="FunFam" id="1.20.1090.10:FF:000001">
    <property type="entry name" value="Aldehyde-alcohol dehydrogenase"/>
    <property type="match status" value="1"/>
</dbReference>
<accession>A0AAJ2JZU8</accession>
<dbReference type="InterPro" id="IPR056798">
    <property type="entry name" value="ADH_Fe_C"/>
</dbReference>